<organism evidence="1 2">
    <name type="scientific">Compostibacter hankyongensis</name>
    <dbReference type="NCBI Taxonomy" id="1007089"/>
    <lineage>
        <taxon>Bacteria</taxon>
        <taxon>Pseudomonadati</taxon>
        <taxon>Bacteroidota</taxon>
        <taxon>Chitinophagia</taxon>
        <taxon>Chitinophagales</taxon>
        <taxon>Chitinophagaceae</taxon>
        <taxon>Compostibacter</taxon>
    </lineage>
</organism>
<evidence type="ECO:0000313" key="2">
    <source>
        <dbReference type="Proteomes" id="UP001501207"/>
    </source>
</evidence>
<keyword evidence="2" id="KW-1185">Reference proteome</keyword>
<dbReference type="Proteomes" id="UP001501207">
    <property type="component" value="Unassembled WGS sequence"/>
</dbReference>
<proteinExistence type="predicted"/>
<gene>
    <name evidence="1" type="ORF">GCM10023143_33300</name>
</gene>
<sequence>MHSFNDLQSLFPELETPFQYPADSLAAKPRVPELEPEDLSAFVPDSMLKEVTIKKVKTHYYPLGRLQSESRQHFLLLKAVNPRIRAVYLCVFDKKGRFSDARIIGRSDPKIRQGFRIDQKLLLYLNISKPGSARNPGEDVYMVNPDGTFTLILTNNAQSLTADQINPIDTLPRKHKYSADYLLGKTGLVSIRDGADAKSFRFFIYFNKNGDCKGEISGTGHFVRPGLGEFKEEDGPCGLRFTFSASRVGLKEIGGCGAYRDIRCFFDGTFTKKK</sequence>
<dbReference type="EMBL" id="BAABFN010000022">
    <property type="protein sequence ID" value="GAA4319693.1"/>
    <property type="molecule type" value="Genomic_DNA"/>
</dbReference>
<evidence type="ECO:0000313" key="1">
    <source>
        <dbReference type="EMBL" id="GAA4319693.1"/>
    </source>
</evidence>
<name>A0ABP8G9E9_9BACT</name>
<protein>
    <submittedName>
        <fullName evidence="1">Uncharacterized protein</fullName>
    </submittedName>
</protein>
<reference evidence="2" key="1">
    <citation type="journal article" date="2019" name="Int. J. Syst. Evol. Microbiol.">
        <title>The Global Catalogue of Microorganisms (GCM) 10K type strain sequencing project: providing services to taxonomists for standard genome sequencing and annotation.</title>
        <authorList>
            <consortium name="The Broad Institute Genomics Platform"/>
            <consortium name="The Broad Institute Genome Sequencing Center for Infectious Disease"/>
            <person name="Wu L."/>
            <person name="Ma J."/>
        </authorList>
    </citation>
    <scope>NUCLEOTIDE SEQUENCE [LARGE SCALE GENOMIC DNA]</scope>
    <source>
        <strain evidence="2">JCM 17664</strain>
    </source>
</reference>
<accession>A0ABP8G9E9</accession>
<comment type="caution">
    <text evidence="1">The sequence shown here is derived from an EMBL/GenBank/DDBJ whole genome shotgun (WGS) entry which is preliminary data.</text>
</comment>